<name>A0A2P7Z0T7_9PEZI</name>
<keyword evidence="3" id="KW-1185">Reference proteome</keyword>
<evidence type="ECO:0000313" key="2">
    <source>
        <dbReference type="EMBL" id="PSK41803.1"/>
    </source>
</evidence>
<evidence type="ECO:0000259" key="1">
    <source>
        <dbReference type="Pfam" id="PF24864"/>
    </source>
</evidence>
<dbReference type="Pfam" id="PF24864">
    <property type="entry name" value="DUF7730"/>
    <property type="match status" value="1"/>
</dbReference>
<gene>
    <name evidence="2" type="ORF">B9Z65_9189</name>
</gene>
<feature type="domain" description="DUF7730" evidence="1">
    <location>
        <begin position="36"/>
        <end position="142"/>
    </location>
</feature>
<dbReference type="Proteomes" id="UP000243723">
    <property type="component" value="Unassembled WGS sequence"/>
</dbReference>
<comment type="caution">
    <text evidence="2">The sequence shown here is derived from an EMBL/GenBank/DDBJ whole genome shotgun (WGS) entry which is preliminary data.</text>
</comment>
<protein>
    <recommendedName>
        <fullName evidence="1">DUF7730 domain-containing protein</fullName>
    </recommendedName>
</protein>
<evidence type="ECO:0000313" key="3">
    <source>
        <dbReference type="Proteomes" id="UP000243723"/>
    </source>
</evidence>
<sequence length="254" mass="29466">MAHMECDVYFRKAMPMRGSKLKAFKDSIRRPPGFPLMRLPLEIRHLIYQHAAQSAKNDEVTIIWRRKEVKTPSRINERSLILRGDGPAPAVWIRNGPSDSSVWNLAQACKVIYHEALTYVYQGISFRFNAMSSFKHLPPHRMQPGLISNCCIILEPVHKWHDLFKAFMAWLHWGEHLDVCQIDISAHSSLAGRIHIAPARQLQQALLMWPRIRFVARIEIIGEYGSEELKDAEEARLDLMYPRDDYTKGRQDVI</sequence>
<dbReference type="AlphaFoldDB" id="A0A2P7Z0T7"/>
<dbReference type="OrthoDB" id="62952at2759"/>
<dbReference type="InterPro" id="IPR056632">
    <property type="entry name" value="DUF7730"/>
</dbReference>
<reference evidence="2 3" key="1">
    <citation type="submission" date="2017-05" db="EMBL/GenBank/DDBJ databases">
        <title>Draft genome sequence of Elsinoe australis.</title>
        <authorList>
            <person name="Cheng Q."/>
        </authorList>
    </citation>
    <scope>NUCLEOTIDE SEQUENCE [LARGE SCALE GENOMIC DNA]</scope>
    <source>
        <strain evidence="2 3">NL1</strain>
    </source>
</reference>
<accession>A0A2P7Z0T7</accession>
<dbReference type="EMBL" id="NHZQ01000342">
    <property type="protein sequence ID" value="PSK41803.1"/>
    <property type="molecule type" value="Genomic_DNA"/>
</dbReference>
<dbReference type="PANTHER" id="PTHR38790">
    <property type="entry name" value="2EXR DOMAIN-CONTAINING PROTEIN-RELATED"/>
    <property type="match status" value="1"/>
</dbReference>
<proteinExistence type="predicted"/>
<organism evidence="2 3">
    <name type="scientific">Elsinoe australis</name>
    <dbReference type="NCBI Taxonomy" id="40998"/>
    <lineage>
        <taxon>Eukaryota</taxon>
        <taxon>Fungi</taxon>
        <taxon>Dikarya</taxon>
        <taxon>Ascomycota</taxon>
        <taxon>Pezizomycotina</taxon>
        <taxon>Dothideomycetes</taxon>
        <taxon>Dothideomycetidae</taxon>
        <taxon>Myriangiales</taxon>
        <taxon>Elsinoaceae</taxon>
        <taxon>Elsinoe</taxon>
    </lineage>
</organism>